<dbReference type="GO" id="GO:0008270">
    <property type="term" value="F:zinc ion binding"/>
    <property type="evidence" value="ECO:0007669"/>
    <property type="project" value="UniProtKB-KW"/>
</dbReference>
<dbReference type="PANTHER" id="PTHR12620">
    <property type="entry name" value="U2 SNRNP AUXILIARY FACTOR, SMALL SUBUNIT"/>
    <property type="match status" value="1"/>
</dbReference>
<dbReference type="InterPro" id="IPR003954">
    <property type="entry name" value="RRM_euk-type"/>
</dbReference>
<reference evidence="12 13" key="1">
    <citation type="submission" date="2025-04" db="UniProtKB">
        <authorList>
            <consortium name="RefSeq"/>
        </authorList>
    </citation>
    <scope>IDENTIFICATION</scope>
</reference>
<feature type="compositionally biased region" description="Basic and acidic residues" evidence="8">
    <location>
        <begin position="496"/>
        <end position="518"/>
    </location>
</feature>
<evidence type="ECO:0000256" key="5">
    <source>
        <dbReference type="ARBA" id="ARBA00022884"/>
    </source>
</evidence>
<feature type="compositionally biased region" description="Basic residues" evidence="8">
    <location>
        <begin position="542"/>
        <end position="554"/>
    </location>
</feature>
<name>A0AAJ7CDE3_CEPCN</name>
<feature type="domain" description="C3H1-type" evidence="10">
    <location>
        <begin position="169"/>
        <end position="197"/>
    </location>
</feature>
<keyword evidence="11" id="KW-1185">Reference proteome</keyword>
<evidence type="ECO:0000313" key="12">
    <source>
        <dbReference type="RefSeq" id="XP_015608040.1"/>
    </source>
</evidence>
<dbReference type="GO" id="GO:0003723">
    <property type="term" value="F:RNA binding"/>
    <property type="evidence" value="ECO:0007669"/>
    <property type="project" value="UniProtKB-UniRule"/>
</dbReference>
<dbReference type="SMART" id="SM00356">
    <property type="entry name" value="ZnF_C3H1"/>
    <property type="match status" value="2"/>
</dbReference>
<evidence type="ECO:0000256" key="7">
    <source>
        <dbReference type="PROSITE-ProRule" id="PRU00723"/>
    </source>
</evidence>
<dbReference type="PRINTS" id="PR01848">
    <property type="entry name" value="U2AUXFACTOR"/>
</dbReference>
<dbReference type="GO" id="GO:0000398">
    <property type="term" value="P:mRNA splicing, via spliceosome"/>
    <property type="evidence" value="ECO:0007669"/>
    <property type="project" value="InterPro"/>
</dbReference>
<feature type="compositionally biased region" description="Basic and acidic residues" evidence="8">
    <location>
        <begin position="339"/>
        <end position="395"/>
    </location>
</feature>
<dbReference type="KEGG" id="ccin:107273918"/>
<proteinExistence type="predicted"/>
<evidence type="ECO:0000313" key="11">
    <source>
        <dbReference type="Proteomes" id="UP000694920"/>
    </source>
</evidence>
<sequence>MECAGVARLSHKEWRRLAKKERRKRLRREAARERDADAERLRAALERSEEYLNWLAEQEKQDEARKQQEEKEHEEQEKRWLETEATAQKEWRILQERKAKARQEQLEQEAKIRKEYEAKQEAIRLKKEQEKRLQEEEIKRHEELQRQIDDYIDNGTKTPEALRAVTESQPGKELCPFFTKTAACRYGDTCSRNHRRVCLSKVILIPGFYSHFSLEKNSAEYDTDVVLEFESSETRQHFREFYKDVVPELESFGRIKTLKYCCNTEIHLRGNLYVEYYTEREAARAVRKLKGRWYAGRQLNCEFANLKSWRNAVCGMVKCPKGRACNFLHTFRNPHDEYDIRSPPRWAKRTESQDPTTRRSEHRSNRSKWEESTRGGNEEDRDWRWSESPEVEVEHRRKNGRHRRQEDIDGRYNSRRDRRQEETERAGRNSRNLETHDRRSPGGRSSRRRDNRSKRKHSEDSDNNEELSSHTESQGRHSKVGKRSRDPRSGIQKGSRTREKTRNDSRFKSKDVVKRTNDEENDSPQTKSLIANKEPGGSKDYKTRKHSKRVKRPKSKWDDVESNNSYSENESDYTDSSTNDHKEHGSPVRYQKRSSTESNDGWETSDSETNKQKRK</sequence>
<keyword evidence="4 7" id="KW-0862">Zinc</keyword>
<dbReference type="RefSeq" id="XP_024947011.1">
    <property type="nucleotide sequence ID" value="XM_025091243.1"/>
</dbReference>
<feature type="domain" description="RRM" evidence="9">
    <location>
        <begin position="222"/>
        <end position="306"/>
    </location>
</feature>
<gene>
    <name evidence="12 13" type="primary">LOC107273918</name>
</gene>
<dbReference type="InterPro" id="IPR000571">
    <property type="entry name" value="Znf_CCCH"/>
</dbReference>
<dbReference type="InterPro" id="IPR012677">
    <property type="entry name" value="Nucleotide-bd_a/b_plait_sf"/>
</dbReference>
<feature type="compositionally biased region" description="Basic residues" evidence="8">
    <location>
        <begin position="445"/>
        <end position="456"/>
    </location>
</feature>
<keyword evidence="12 13" id="KW-0687">Ribonucleoprotein</keyword>
<dbReference type="GO" id="GO:0089701">
    <property type="term" value="C:U2AF complex"/>
    <property type="evidence" value="ECO:0007669"/>
    <property type="project" value="InterPro"/>
</dbReference>
<keyword evidence="3 7" id="KW-0863">Zinc-finger</keyword>
<dbReference type="InterPro" id="IPR009145">
    <property type="entry name" value="U2AF_small"/>
</dbReference>
<dbReference type="Gene3D" id="3.30.70.330">
    <property type="match status" value="1"/>
</dbReference>
<dbReference type="Pfam" id="PF00642">
    <property type="entry name" value="zf-CCCH"/>
    <property type="match status" value="1"/>
</dbReference>
<evidence type="ECO:0000256" key="2">
    <source>
        <dbReference type="ARBA" id="ARBA00022737"/>
    </source>
</evidence>
<organism evidence="11 12">
    <name type="scientific">Cephus cinctus</name>
    <name type="common">Wheat stem sawfly</name>
    <dbReference type="NCBI Taxonomy" id="211228"/>
    <lineage>
        <taxon>Eukaryota</taxon>
        <taxon>Metazoa</taxon>
        <taxon>Ecdysozoa</taxon>
        <taxon>Arthropoda</taxon>
        <taxon>Hexapoda</taxon>
        <taxon>Insecta</taxon>
        <taxon>Pterygota</taxon>
        <taxon>Neoptera</taxon>
        <taxon>Endopterygota</taxon>
        <taxon>Hymenoptera</taxon>
        <taxon>Cephoidea</taxon>
        <taxon>Cephidae</taxon>
        <taxon>Cephus</taxon>
    </lineage>
</organism>
<feature type="zinc finger region" description="C3H1-type" evidence="7">
    <location>
        <begin position="169"/>
        <end position="197"/>
    </location>
</feature>
<dbReference type="PROSITE" id="PS50103">
    <property type="entry name" value="ZF_C3H1"/>
    <property type="match status" value="1"/>
</dbReference>
<evidence type="ECO:0000256" key="3">
    <source>
        <dbReference type="ARBA" id="ARBA00022771"/>
    </source>
</evidence>
<protein>
    <submittedName>
        <fullName evidence="12">U2 small nuclear ribonucleoprotein auxiliary factor 35 kDa subunit-related protein 1 isoform X1</fullName>
    </submittedName>
    <submittedName>
        <fullName evidence="13">U2 small nuclear ribonucleoprotein auxiliary factor 35 kDa subunit-related protein 1 isoform X2</fullName>
    </submittedName>
</protein>
<evidence type="ECO:0000256" key="1">
    <source>
        <dbReference type="ARBA" id="ARBA00022723"/>
    </source>
</evidence>
<dbReference type="Proteomes" id="UP000694920">
    <property type="component" value="Unplaced"/>
</dbReference>
<evidence type="ECO:0000256" key="6">
    <source>
        <dbReference type="PROSITE-ProRule" id="PRU00176"/>
    </source>
</evidence>
<evidence type="ECO:0000259" key="10">
    <source>
        <dbReference type="PROSITE" id="PS50103"/>
    </source>
</evidence>
<feature type="region of interest" description="Disordered" evidence="8">
    <location>
        <begin position="339"/>
        <end position="615"/>
    </location>
</feature>
<dbReference type="AlphaFoldDB" id="A0AAJ7CDE3"/>
<dbReference type="InterPro" id="IPR035979">
    <property type="entry name" value="RBD_domain_sf"/>
</dbReference>
<keyword evidence="1 7" id="KW-0479">Metal-binding</keyword>
<dbReference type="PROSITE" id="PS50102">
    <property type="entry name" value="RRM"/>
    <property type="match status" value="1"/>
</dbReference>
<feature type="compositionally biased region" description="Basic and acidic residues" evidence="8">
    <location>
        <begin position="404"/>
        <end position="440"/>
    </location>
</feature>
<evidence type="ECO:0000256" key="8">
    <source>
        <dbReference type="SAM" id="MobiDB-lite"/>
    </source>
</evidence>
<dbReference type="RefSeq" id="XP_015608040.1">
    <property type="nucleotide sequence ID" value="XM_015752554.2"/>
</dbReference>
<evidence type="ECO:0000313" key="13">
    <source>
        <dbReference type="RefSeq" id="XP_024947011.1"/>
    </source>
</evidence>
<dbReference type="SUPFAM" id="SSF54928">
    <property type="entry name" value="RNA-binding domain, RBD"/>
    <property type="match status" value="1"/>
</dbReference>
<evidence type="ECO:0000256" key="4">
    <source>
        <dbReference type="ARBA" id="ARBA00022833"/>
    </source>
</evidence>
<keyword evidence="5 6" id="KW-0694">RNA-binding</keyword>
<dbReference type="InterPro" id="IPR000504">
    <property type="entry name" value="RRM_dom"/>
</dbReference>
<keyword evidence="2" id="KW-0677">Repeat</keyword>
<evidence type="ECO:0000259" key="9">
    <source>
        <dbReference type="PROSITE" id="PS50102"/>
    </source>
</evidence>
<dbReference type="SMART" id="SM00361">
    <property type="entry name" value="RRM_1"/>
    <property type="match status" value="1"/>
</dbReference>
<accession>A0AAJ7CDE3</accession>
<feature type="region of interest" description="Disordered" evidence="8">
    <location>
        <begin position="59"/>
        <end position="83"/>
    </location>
</feature>
<dbReference type="GO" id="GO:1990904">
    <property type="term" value="C:ribonucleoprotein complex"/>
    <property type="evidence" value="ECO:0007669"/>
    <property type="project" value="UniProtKB-KW"/>
</dbReference>
<dbReference type="GeneID" id="107273918"/>